<evidence type="ECO:0000256" key="2">
    <source>
        <dbReference type="SAM" id="MobiDB-lite"/>
    </source>
</evidence>
<dbReference type="Proteomes" id="UP000308730">
    <property type="component" value="Unassembled WGS sequence"/>
</dbReference>
<feature type="compositionally biased region" description="Polar residues" evidence="2">
    <location>
        <begin position="350"/>
        <end position="368"/>
    </location>
</feature>
<feature type="compositionally biased region" description="Polar residues" evidence="2">
    <location>
        <begin position="436"/>
        <end position="458"/>
    </location>
</feature>
<gene>
    <name evidence="3" type="ORF">EUX98_g2536</name>
</gene>
<feature type="coiled-coil region" evidence="1">
    <location>
        <begin position="98"/>
        <end position="167"/>
    </location>
</feature>
<evidence type="ECO:0000256" key="1">
    <source>
        <dbReference type="SAM" id="Coils"/>
    </source>
</evidence>
<dbReference type="AlphaFoldDB" id="A0A4S4N712"/>
<reference evidence="3 4" key="1">
    <citation type="submission" date="2019-02" db="EMBL/GenBank/DDBJ databases">
        <title>Genome sequencing of the rare red list fungi Antrodiella citrinella (Flaviporus citrinellus).</title>
        <authorList>
            <person name="Buettner E."/>
            <person name="Kellner H."/>
        </authorList>
    </citation>
    <scope>NUCLEOTIDE SEQUENCE [LARGE SCALE GENOMIC DNA]</scope>
    <source>
        <strain evidence="3 4">DSM 108506</strain>
    </source>
</reference>
<feature type="region of interest" description="Disordered" evidence="2">
    <location>
        <begin position="282"/>
        <end position="310"/>
    </location>
</feature>
<feature type="compositionally biased region" description="Acidic residues" evidence="2">
    <location>
        <begin position="17"/>
        <end position="34"/>
    </location>
</feature>
<comment type="caution">
    <text evidence="3">The sequence shown here is derived from an EMBL/GenBank/DDBJ whole genome shotgun (WGS) entry which is preliminary data.</text>
</comment>
<dbReference type="EMBL" id="SGPM01000041">
    <property type="protein sequence ID" value="THH31640.1"/>
    <property type="molecule type" value="Genomic_DNA"/>
</dbReference>
<organism evidence="3 4">
    <name type="scientific">Antrodiella citrinella</name>
    <dbReference type="NCBI Taxonomy" id="2447956"/>
    <lineage>
        <taxon>Eukaryota</taxon>
        <taxon>Fungi</taxon>
        <taxon>Dikarya</taxon>
        <taxon>Basidiomycota</taxon>
        <taxon>Agaricomycotina</taxon>
        <taxon>Agaricomycetes</taxon>
        <taxon>Polyporales</taxon>
        <taxon>Steccherinaceae</taxon>
        <taxon>Antrodiella</taxon>
    </lineage>
</organism>
<keyword evidence="4" id="KW-1185">Reference proteome</keyword>
<feature type="region of interest" description="Disordered" evidence="2">
    <location>
        <begin position="1"/>
        <end position="51"/>
    </location>
</feature>
<feature type="compositionally biased region" description="Low complexity" evidence="2">
    <location>
        <begin position="407"/>
        <end position="419"/>
    </location>
</feature>
<evidence type="ECO:0000313" key="3">
    <source>
        <dbReference type="EMBL" id="THH31640.1"/>
    </source>
</evidence>
<sequence>MDAPPANPSHDNSSSSDMDDEEDDEEEDDEDDEAANGYLAQITEVTLGGDRPASEVQELVAGIGEWLTHQPEDKHRDLRSAQLLLYKVVKRRGDKAKFEDMRISHDKLQAQLEDAEKSNDELQIAVEKLDRRCKDVETEVEALLIELKEARGKRIEQRTQYADLERRYEDSMHDWNLKYERCLKENREYRELLGTIRPDLLSSPPKIPRNNIYAEASVVEPQAMTTEDRRPSGSPPTSKNRQSIFALSPVPATLPMPAISSIHATFSSPAEDSDAEEIRKVPSHTPRSVQPIPIKSNGYRHGSNLRESEVPRSIPRSLVDVHMASCSSSPVVSDLNSGVSDTVSEKERMQSSLLQRPTQGISRASTAAMQAERARQEKLSAALAPPPPIGPVYKDAGLQRDISNTYYGQQPQQQYGRPPFSRRPSDTTRGKPPTSHPTNPSALTRSLWTAESQHAQRV</sequence>
<dbReference type="OrthoDB" id="6105938at2759"/>
<evidence type="ECO:0000313" key="4">
    <source>
        <dbReference type="Proteomes" id="UP000308730"/>
    </source>
</evidence>
<keyword evidence="1" id="KW-0175">Coiled coil</keyword>
<protein>
    <submittedName>
        <fullName evidence="3">Uncharacterized protein</fullName>
    </submittedName>
</protein>
<feature type="region of interest" description="Disordered" evidence="2">
    <location>
        <begin position="218"/>
        <end position="243"/>
    </location>
</feature>
<feature type="region of interest" description="Disordered" evidence="2">
    <location>
        <begin position="407"/>
        <end position="458"/>
    </location>
</feature>
<proteinExistence type="predicted"/>
<feature type="region of interest" description="Disordered" evidence="2">
    <location>
        <begin position="344"/>
        <end position="395"/>
    </location>
</feature>
<name>A0A4S4N712_9APHY</name>
<accession>A0A4S4N712</accession>